<evidence type="ECO:0000313" key="5">
    <source>
        <dbReference type="Proteomes" id="UP000184114"/>
    </source>
</evidence>
<dbReference type="GO" id="GO:0005524">
    <property type="term" value="F:ATP binding"/>
    <property type="evidence" value="ECO:0007669"/>
    <property type="project" value="UniProtKB-KW"/>
</dbReference>
<dbReference type="EMBL" id="FQTY01000002">
    <property type="protein sequence ID" value="SHE45975.1"/>
    <property type="molecule type" value="Genomic_DNA"/>
</dbReference>
<protein>
    <submittedName>
        <fullName evidence="4">Simple sugar transport system ATP-binding protein</fullName>
    </submittedName>
</protein>
<dbReference type="STRING" id="1123404.SAMN02745784_00768"/>
<dbReference type="CDD" id="cd03215">
    <property type="entry name" value="ABC_Carb_Monos_II"/>
    <property type="match status" value="1"/>
</dbReference>
<dbReference type="RefSeq" id="WP_072973296.1">
    <property type="nucleotide sequence ID" value="NZ_FQTY01000002.1"/>
</dbReference>
<feature type="domain" description="ABC transporter" evidence="3">
    <location>
        <begin position="266"/>
        <end position="521"/>
    </location>
</feature>
<dbReference type="AlphaFoldDB" id="A0A1M4TNK5"/>
<dbReference type="GeneID" id="90996390"/>
<evidence type="ECO:0000256" key="2">
    <source>
        <dbReference type="ARBA" id="ARBA00022840"/>
    </source>
</evidence>
<dbReference type="InterPro" id="IPR003593">
    <property type="entry name" value="AAA+_ATPase"/>
</dbReference>
<dbReference type="InterPro" id="IPR027417">
    <property type="entry name" value="P-loop_NTPase"/>
</dbReference>
<dbReference type="SMART" id="SM00382">
    <property type="entry name" value="AAA"/>
    <property type="match status" value="1"/>
</dbReference>
<dbReference type="Proteomes" id="UP000184114">
    <property type="component" value="Unassembled WGS sequence"/>
</dbReference>
<reference evidence="5" key="1">
    <citation type="submission" date="2016-11" db="EMBL/GenBank/DDBJ databases">
        <authorList>
            <person name="Varghese N."/>
            <person name="Submissions S."/>
        </authorList>
    </citation>
    <scope>NUCLEOTIDE SEQUENCE [LARGE SCALE GENOMIC DNA]</scope>
    <source>
        <strain evidence="5">DSM 18095</strain>
    </source>
</reference>
<keyword evidence="1" id="KW-0547">Nucleotide-binding</keyword>
<dbReference type="CDD" id="cd03216">
    <property type="entry name" value="ABC_Carb_Monos_I"/>
    <property type="match status" value="1"/>
</dbReference>
<dbReference type="Gene3D" id="3.40.50.300">
    <property type="entry name" value="P-loop containing nucleotide triphosphate hydrolases"/>
    <property type="match status" value="2"/>
</dbReference>
<dbReference type="InterPro" id="IPR017871">
    <property type="entry name" value="ABC_transporter-like_CS"/>
</dbReference>
<keyword evidence="4" id="KW-0813">Transport</keyword>
<dbReference type="GO" id="GO:0016887">
    <property type="term" value="F:ATP hydrolysis activity"/>
    <property type="evidence" value="ECO:0007669"/>
    <property type="project" value="InterPro"/>
</dbReference>
<organism evidence="4 5">
    <name type="scientific">Tissierella praeacuta DSM 18095</name>
    <dbReference type="NCBI Taxonomy" id="1123404"/>
    <lineage>
        <taxon>Bacteria</taxon>
        <taxon>Bacillati</taxon>
        <taxon>Bacillota</taxon>
        <taxon>Tissierellia</taxon>
        <taxon>Tissierellales</taxon>
        <taxon>Tissierellaceae</taxon>
        <taxon>Tissierella</taxon>
    </lineage>
</organism>
<keyword evidence="5" id="KW-1185">Reference proteome</keyword>
<accession>A0A1M4TNK5</accession>
<name>A0A1M4TNK5_9FIRM</name>
<dbReference type="PANTHER" id="PTHR43790:SF4">
    <property type="entry name" value="GUANOSINE IMPORT ATP-BINDING PROTEIN NUPO"/>
    <property type="match status" value="1"/>
</dbReference>
<keyword evidence="4" id="KW-0762">Sugar transport</keyword>
<dbReference type="PROSITE" id="PS00211">
    <property type="entry name" value="ABC_TRANSPORTER_1"/>
    <property type="match status" value="1"/>
</dbReference>
<dbReference type="SUPFAM" id="SSF52540">
    <property type="entry name" value="P-loop containing nucleoside triphosphate hydrolases"/>
    <property type="match status" value="2"/>
</dbReference>
<evidence type="ECO:0000259" key="3">
    <source>
        <dbReference type="PROSITE" id="PS50893"/>
    </source>
</evidence>
<keyword evidence="2 4" id="KW-0067">ATP-binding</keyword>
<sequence>MVDYILKVQNLSKKFNTAKALNNINFNLKKGEIHGIIGANGSGKSTFMNILFGSRHIRETGGYEGDIFINNDKVDIKSTYDAMKQGIGMVHQELALLGEMDVSSNIKINRENILDKTKILRDFALVDIDKNQRDAKMALSKVGVDINPTRKVKDISTNFKQFIEIAREIDNDKLKILMLDEPTSSLNIEETKILLSHLKQIAEKGTSIIFISHRLEEIVEVCHRVTVLRDGEIIREYNKENYNMNELALDMIGKEVVQTLRNRKDFNRESILSFNNIEIEYAERNHKDISLDIRQGEVLGITGLAGHGQEIFGYGLMGLYNMTGDVKYKGEKLVPGDSTSIVRKGIYLLPDERKEMGLLLNNSIWENLVFESYEKQNRFMKYPKLGKLSPLDYKTIYEYSTNMVRELNIKVRDINQNIKELSGGNQQKVCIGRAITINPEILFVGEPTRGIDVYSKEIILDMLLKLNEEKNTTIIISSGEIAELKRVCDRIVIMYENQVFDIFDNDFDSEAFTLAISGRRLDKNGQ</sequence>
<evidence type="ECO:0000313" key="4">
    <source>
        <dbReference type="EMBL" id="SHE45975.1"/>
    </source>
</evidence>
<dbReference type="PROSITE" id="PS50893">
    <property type="entry name" value="ABC_TRANSPORTER_2"/>
    <property type="match status" value="2"/>
</dbReference>
<evidence type="ECO:0000256" key="1">
    <source>
        <dbReference type="ARBA" id="ARBA00022741"/>
    </source>
</evidence>
<proteinExistence type="predicted"/>
<dbReference type="InterPro" id="IPR003439">
    <property type="entry name" value="ABC_transporter-like_ATP-bd"/>
</dbReference>
<dbReference type="InterPro" id="IPR050107">
    <property type="entry name" value="ABC_carbohydrate_import_ATPase"/>
</dbReference>
<gene>
    <name evidence="4" type="ORF">SAMN02745784_00768</name>
</gene>
<dbReference type="Pfam" id="PF00005">
    <property type="entry name" value="ABC_tran"/>
    <property type="match status" value="2"/>
</dbReference>
<dbReference type="PANTHER" id="PTHR43790">
    <property type="entry name" value="CARBOHYDRATE TRANSPORT ATP-BINDING PROTEIN MG119-RELATED"/>
    <property type="match status" value="1"/>
</dbReference>
<feature type="domain" description="ABC transporter" evidence="3">
    <location>
        <begin position="6"/>
        <end position="255"/>
    </location>
</feature>